<evidence type="ECO:0000259" key="11">
    <source>
        <dbReference type="PROSITE" id="PS50113"/>
    </source>
</evidence>
<evidence type="ECO:0000313" key="12">
    <source>
        <dbReference type="EMBL" id="ABK17154.1"/>
    </source>
</evidence>
<dbReference type="SUPFAM" id="SSF52540">
    <property type="entry name" value="P-loop containing nucleoside triphosphate hydrolases"/>
    <property type="match status" value="1"/>
</dbReference>
<dbReference type="GO" id="GO:0043565">
    <property type="term" value="F:sequence-specific DNA binding"/>
    <property type="evidence" value="ECO:0007669"/>
    <property type="project" value="InterPro"/>
</dbReference>
<keyword evidence="8" id="KW-1133">Transmembrane helix</keyword>
<feature type="domain" description="PAS" evidence="10">
    <location>
        <begin position="223"/>
        <end position="282"/>
    </location>
</feature>
<evidence type="ECO:0000256" key="7">
    <source>
        <dbReference type="SAM" id="MobiDB-lite"/>
    </source>
</evidence>
<evidence type="ECO:0000256" key="4">
    <source>
        <dbReference type="ARBA" id="ARBA00023125"/>
    </source>
</evidence>
<dbReference type="InParanoid" id="A0LIA2"/>
<feature type="coiled-coil region" evidence="6">
    <location>
        <begin position="793"/>
        <end position="824"/>
    </location>
</feature>
<dbReference type="Gene3D" id="3.30.450.40">
    <property type="match status" value="1"/>
</dbReference>
<feature type="domain" description="PAC" evidence="11">
    <location>
        <begin position="752"/>
        <end position="802"/>
    </location>
</feature>
<feature type="domain" description="PAS" evidence="10">
    <location>
        <begin position="678"/>
        <end position="746"/>
    </location>
</feature>
<dbReference type="SMART" id="SM00091">
    <property type="entry name" value="PAS"/>
    <property type="match status" value="3"/>
</dbReference>
<dbReference type="InterPro" id="IPR013655">
    <property type="entry name" value="PAS_fold_3"/>
</dbReference>
<reference evidence="12 13" key="1">
    <citation type="submission" date="2006-10" db="EMBL/GenBank/DDBJ databases">
        <title>Complete sequence of Syntrophobacter fumaroxidans MPOB.</title>
        <authorList>
            <consortium name="US DOE Joint Genome Institute"/>
            <person name="Copeland A."/>
            <person name="Lucas S."/>
            <person name="Lapidus A."/>
            <person name="Barry K."/>
            <person name="Detter J.C."/>
            <person name="Glavina del Rio T."/>
            <person name="Hammon N."/>
            <person name="Israni S."/>
            <person name="Pitluck S."/>
            <person name="Goltsman E.G."/>
            <person name="Martinez M."/>
            <person name="Schmutz J."/>
            <person name="Larimer F."/>
            <person name="Land M."/>
            <person name="Hauser L."/>
            <person name="Kyrpides N."/>
            <person name="Kim E."/>
            <person name="Boone D.R."/>
            <person name="Brockman F."/>
            <person name="Culley D."/>
            <person name="Ferry J."/>
            <person name="Gunsalus R."/>
            <person name="McInerney M.J."/>
            <person name="Morrison M."/>
            <person name="Plugge C."/>
            <person name="Rohlin L."/>
            <person name="Scholten J."/>
            <person name="Sieber J."/>
            <person name="Stams A.J.M."/>
            <person name="Worm P."/>
            <person name="Henstra A.M."/>
            <person name="Richardson P."/>
        </authorList>
    </citation>
    <scope>NUCLEOTIDE SEQUENCE [LARGE SCALE GENOMIC DNA]</scope>
    <source>
        <strain evidence="13">DSM 10017 / MPOB</strain>
    </source>
</reference>
<dbReference type="CDD" id="cd00130">
    <property type="entry name" value="PAS"/>
    <property type="match status" value="3"/>
</dbReference>
<dbReference type="GO" id="GO:0005524">
    <property type="term" value="F:ATP binding"/>
    <property type="evidence" value="ECO:0007669"/>
    <property type="project" value="UniProtKB-KW"/>
</dbReference>
<evidence type="ECO:0000256" key="6">
    <source>
        <dbReference type="SAM" id="Coils"/>
    </source>
</evidence>
<dbReference type="InterPro" id="IPR002197">
    <property type="entry name" value="HTH_Fis"/>
</dbReference>
<name>A0LIA2_SYNFM</name>
<feature type="domain" description="Sigma-54 factor interaction" evidence="9">
    <location>
        <begin position="834"/>
        <end position="1063"/>
    </location>
</feature>
<dbReference type="InterPro" id="IPR000700">
    <property type="entry name" value="PAS-assoc_C"/>
</dbReference>
<feature type="region of interest" description="Disordered" evidence="7">
    <location>
        <begin position="412"/>
        <end position="436"/>
    </location>
</feature>
<keyword evidence="13" id="KW-1185">Reference proteome</keyword>
<dbReference type="Pfam" id="PF00158">
    <property type="entry name" value="Sigma54_activat"/>
    <property type="match status" value="1"/>
</dbReference>
<dbReference type="InterPro" id="IPR009057">
    <property type="entry name" value="Homeodomain-like_sf"/>
</dbReference>
<accession>A0LIA2</accession>
<evidence type="ECO:0000256" key="8">
    <source>
        <dbReference type="SAM" id="Phobius"/>
    </source>
</evidence>
<dbReference type="Pfam" id="PF25601">
    <property type="entry name" value="AAA_lid_14"/>
    <property type="match status" value="1"/>
</dbReference>
<dbReference type="PROSITE" id="PS50112">
    <property type="entry name" value="PAS"/>
    <property type="match status" value="3"/>
</dbReference>
<dbReference type="PROSITE" id="PS00676">
    <property type="entry name" value="SIGMA54_INTERACT_2"/>
    <property type="match status" value="1"/>
</dbReference>
<dbReference type="Gene3D" id="1.10.8.60">
    <property type="match status" value="1"/>
</dbReference>
<feature type="transmembrane region" description="Helical" evidence="8">
    <location>
        <begin position="187"/>
        <end position="208"/>
    </location>
</feature>
<feature type="domain" description="PAC" evidence="11">
    <location>
        <begin position="625"/>
        <end position="677"/>
    </location>
</feature>
<gene>
    <name evidence="12" type="ordered locus">Sfum_1464</name>
</gene>
<dbReference type="InterPro" id="IPR000014">
    <property type="entry name" value="PAS"/>
</dbReference>
<dbReference type="eggNOG" id="COG2202">
    <property type="taxonomic scope" value="Bacteria"/>
</dbReference>
<sequence>MRGSCLGGALRRISCKTVRKNNGENVVDHSRKADRAGSCSSPAMNPAVPLLEFVNDIIVIVLAINLLILILSPLPAHSQSMPQQHGSSPQTMKWVLSLDTHGDGHPAYRKTGPGFPCVLTAGDMSIEGSPPQQHESSRNNELKYRAKTAGPFRLGYAADSGAGPPPGDDVSEAASNEESFRWEAYRWQFIGIAAIIFIQTLFILILVVNLRKRRAANLALRHAELKYRTVADFTSDWEYWSAPDGVLHYISPSCERITGYSGRRFVDDPALLREIIHPEDREVWDGHERDEHGKAESRGVRFRIQTRDGAVRWIDHACQPVIGEQGEFQGIRSSNRDITEEKRAEEALAAQLRFETLIAQISARFVNLAPDQVDAEIQEALRRICECLGFDRSTVWQVTGGADGPMVMTHIHQPEDGPPVRKPAVESRLSSGERADRMSESRLNLMHMEAQEHFPWLTEQARQGRIVLIPRLEDLPAEASFDKEMLGRWGARSTSVIPFMAGGVAVGAMTFAMMRQERELREELVNRLKLCAQVFANAIARKRAEQKLRESEERLSLAAASANVGLWSLDRCTGRMWATEKTRELLGFAPGEELSFERVLSAVHVEDREKVRRTFDLAMQPGEDARLDYRVVNGEGGVRWIAWRGRSRHNSPGRPNGLMGVSVDITDRKSAELSLQQSEEKFSRAFHGSPVAMSLVSLSDVQYIEINKAHERFTGYARDEVLGRTVGDMRLWLDPQELEAAVEKIRSDGSLRALEARFRTKGGERRMGCLSADLVEFSGQRCILAVIEDVTERKLMQEQLQNRLLEIERLKGQLEQDNIALREEVSLLSPHDDIVARSPAMRQVLLRVEQVAPTDSTVLITGETGTGKELIARAVHNLSARKGRPLVTVNCASLPPTLMESELFGREKGAYTGALSRMAGRFEVADGGTLFLDEVGELPPELQAKMLRVLEEGRFERLGSTKSLHVNVRILAATNRDLAQLVQAGRFRRDLYYRLNVFPIAIPPLRERPEDIPPLVWAFIHQFEKRMGKHVQRVLKRSMDALERHAWPGNVRELRNVIEHAMIVSSGSTLKVFPPMIRAEDSSAEVLNLEESERRHILRVLTLAGWRVAGKGGAAEILGLKPTTLEARMKKLGVRRPRS</sequence>
<dbReference type="Gene3D" id="3.30.450.20">
    <property type="entry name" value="PAS domain"/>
    <property type="match status" value="3"/>
</dbReference>
<evidence type="ECO:0000259" key="10">
    <source>
        <dbReference type="PROSITE" id="PS50112"/>
    </source>
</evidence>
<evidence type="ECO:0000256" key="3">
    <source>
        <dbReference type="ARBA" id="ARBA00023015"/>
    </source>
</evidence>
<dbReference type="InterPro" id="IPR002078">
    <property type="entry name" value="Sigma_54_int"/>
</dbReference>
<evidence type="ECO:0000256" key="2">
    <source>
        <dbReference type="ARBA" id="ARBA00022840"/>
    </source>
</evidence>
<dbReference type="InterPro" id="IPR029016">
    <property type="entry name" value="GAF-like_dom_sf"/>
</dbReference>
<dbReference type="SUPFAM" id="SSF55781">
    <property type="entry name" value="GAF domain-like"/>
    <property type="match status" value="1"/>
</dbReference>
<dbReference type="SMART" id="SM00086">
    <property type="entry name" value="PAC"/>
    <property type="match status" value="3"/>
</dbReference>
<dbReference type="InterPro" id="IPR025943">
    <property type="entry name" value="Sigma_54_int_dom_ATP-bd_2"/>
</dbReference>
<dbReference type="InterPro" id="IPR003593">
    <property type="entry name" value="AAA+_ATPase"/>
</dbReference>
<dbReference type="STRING" id="335543.Sfum_1464"/>
<keyword evidence="4" id="KW-0238">DNA-binding</keyword>
<proteinExistence type="predicted"/>
<dbReference type="Pfam" id="PF02954">
    <property type="entry name" value="HTH_8"/>
    <property type="match status" value="1"/>
</dbReference>
<dbReference type="SUPFAM" id="SSF46689">
    <property type="entry name" value="Homeodomain-like"/>
    <property type="match status" value="1"/>
</dbReference>
<dbReference type="InterPro" id="IPR013767">
    <property type="entry name" value="PAS_fold"/>
</dbReference>
<dbReference type="eggNOG" id="COG3829">
    <property type="taxonomic scope" value="Bacteria"/>
</dbReference>
<dbReference type="SMART" id="SM00382">
    <property type="entry name" value="AAA"/>
    <property type="match status" value="1"/>
</dbReference>
<dbReference type="Pfam" id="PF00989">
    <property type="entry name" value="PAS"/>
    <property type="match status" value="1"/>
</dbReference>
<feature type="domain" description="PAS" evidence="10">
    <location>
        <begin position="551"/>
        <end position="622"/>
    </location>
</feature>
<dbReference type="Gene3D" id="1.10.10.60">
    <property type="entry name" value="Homeodomain-like"/>
    <property type="match status" value="1"/>
</dbReference>
<dbReference type="PROSITE" id="PS50045">
    <property type="entry name" value="SIGMA54_INTERACT_4"/>
    <property type="match status" value="1"/>
</dbReference>
<dbReference type="AlphaFoldDB" id="A0LIA2"/>
<dbReference type="Gene3D" id="3.40.50.300">
    <property type="entry name" value="P-loop containing nucleotide triphosphate hydrolases"/>
    <property type="match status" value="1"/>
</dbReference>
<keyword evidence="3" id="KW-0805">Transcription regulation</keyword>
<dbReference type="GO" id="GO:0006355">
    <property type="term" value="P:regulation of DNA-templated transcription"/>
    <property type="evidence" value="ECO:0007669"/>
    <property type="project" value="InterPro"/>
</dbReference>
<keyword evidence="8" id="KW-0812">Transmembrane</keyword>
<evidence type="ECO:0000313" key="13">
    <source>
        <dbReference type="Proteomes" id="UP000001784"/>
    </source>
</evidence>
<dbReference type="InterPro" id="IPR001610">
    <property type="entry name" value="PAC"/>
</dbReference>
<dbReference type="PANTHER" id="PTHR32071">
    <property type="entry name" value="TRANSCRIPTIONAL REGULATORY PROTEIN"/>
    <property type="match status" value="1"/>
</dbReference>
<evidence type="ECO:0000256" key="5">
    <source>
        <dbReference type="ARBA" id="ARBA00023163"/>
    </source>
</evidence>
<dbReference type="OrthoDB" id="236556at2"/>
<dbReference type="SUPFAM" id="SSF55785">
    <property type="entry name" value="PYP-like sensor domain (PAS domain)"/>
    <property type="match status" value="3"/>
</dbReference>
<dbReference type="InterPro" id="IPR058031">
    <property type="entry name" value="AAA_lid_NorR"/>
</dbReference>
<evidence type="ECO:0000259" key="9">
    <source>
        <dbReference type="PROSITE" id="PS50045"/>
    </source>
</evidence>
<dbReference type="PANTHER" id="PTHR32071:SF123">
    <property type="entry name" value="DNA-BINDING TRANSCRIPTIONAL ACTIVATOR HYFR-RELATED"/>
    <property type="match status" value="1"/>
</dbReference>
<dbReference type="Pfam" id="PF01590">
    <property type="entry name" value="GAF"/>
    <property type="match status" value="1"/>
</dbReference>
<dbReference type="NCBIfam" id="TIGR00229">
    <property type="entry name" value="sensory_box"/>
    <property type="match status" value="3"/>
</dbReference>
<dbReference type="InterPro" id="IPR025944">
    <property type="entry name" value="Sigma_54_int_dom_CS"/>
</dbReference>
<dbReference type="EMBL" id="CP000478">
    <property type="protein sequence ID" value="ABK17154.1"/>
    <property type="molecule type" value="Genomic_DNA"/>
</dbReference>
<dbReference type="InterPro" id="IPR003018">
    <property type="entry name" value="GAF"/>
</dbReference>
<dbReference type="PROSITE" id="PS50113">
    <property type="entry name" value="PAC"/>
    <property type="match status" value="3"/>
</dbReference>
<keyword evidence="6" id="KW-0175">Coiled coil</keyword>
<dbReference type="PROSITE" id="PS00675">
    <property type="entry name" value="SIGMA54_INTERACT_1"/>
    <property type="match status" value="1"/>
</dbReference>
<dbReference type="InterPro" id="IPR025662">
    <property type="entry name" value="Sigma_54_int_dom_ATP-bd_1"/>
</dbReference>
<keyword evidence="1" id="KW-0547">Nucleotide-binding</keyword>
<feature type="domain" description="PAC" evidence="11">
    <location>
        <begin position="298"/>
        <end position="350"/>
    </location>
</feature>
<dbReference type="KEGG" id="sfu:Sfum_1464"/>
<evidence type="ECO:0000256" key="1">
    <source>
        <dbReference type="ARBA" id="ARBA00022741"/>
    </source>
</evidence>
<keyword evidence="2" id="KW-0067">ATP-binding</keyword>
<organism evidence="12 13">
    <name type="scientific">Syntrophobacter fumaroxidans (strain DSM 10017 / MPOB)</name>
    <dbReference type="NCBI Taxonomy" id="335543"/>
    <lineage>
        <taxon>Bacteria</taxon>
        <taxon>Pseudomonadati</taxon>
        <taxon>Thermodesulfobacteriota</taxon>
        <taxon>Syntrophobacteria</taxon>
        <taxon>Syntrophobacterales</taxon>
        <taxon>Syntrophobacteraceae</taxon>
        <taxon>Syntrophobacter</taxon>
    </lineage>
</organism>
<feature type="transmembrane region" description="Helical" evidence="8">
    <location>
        <begin position="53"/>
        <end position="74"/>
    </location>
</feature>
<dbReference type="HOGENOM" id="CLU_277974_0_0_7"/>
<keyword evidence="5" id="KW-0804">Transcription</keyword>
<dbReference type="InterPro" id="IPR035965">
    <property type="entry name" value="PAS-like_dom_sf"/>
</dbReference>
<dbReference type="Proteomes" id="UP000001784">
    <property type="component" value="Chromosome"/>
</dbReference>
<dbReference type="InterPro" id="IPR027417">
    <property type="entry name" value="P-loop_NTPase"/>
</dbReference>
<dbReference type="FunFam" id="3.40.50.300:FF:000006">
    <property type="entry name" value="DNA-binding transcriptional regulator NtrC"/>
    <property type="match status" value="1"/>
</dbReference>
<keyword evidence="8" id="KW-0472">Membrane</keyword>
<protein>
    <submittedName>
        <fullName evidence="12">Sigma54 specific transcriptional regulator, Fis family</fullName>
    </submittedName>
</protein>
<dbReference type="Gene3D" id="2.10.70.100">
    <property type="match status" value="1"/>
</dbReference>
<dbReference type="PROSITE" id="PS00688">
    <property type="entry name" value="SIGMA54_INTERACT_3"/>
    <property type="match status" value="1"/>
</dbReference>
<dbReference type="CDD" id="cd00009">
    <property type="entry name" value="AAA"/>
    <property type="match status" value="1"/>
</dbReference>
<dbReference type="Pfam" id="PF08447">
    <property type="entry name" value="PAS_3"/>
    <property type="match status" value="2"/>
</dbReference>
<dbReference type="SMART" id="SM00065">
    <property type="entry name" value="GAF"/>
    <property type="match status" value="1"/>
</dbReference>